<sequence length="67" mass="7491">MGFMLTKSESLNIPTYTKRKAAQQMNAYSLLKRLLATLHFPITCLDFGEKLNSASLAEIVLPSVVQF</sequence>
<organism evidence="1 2">
    <name type="scientific">Rubroshorea leprosula</name>
    <dbReference type="NCBI Taxonomy" id="152421"/>
    <lineage>
        <taxon>Eukaryota</taxon>
        <taxon>Viridiplantae</taxon>
        <taxon>Streptophyta</taxon>
        <taxon>Embryophyta</taxon>
        <taxon>Tracheophyta</taxon>
        <taxon>Spermatophyta</taxon>
        <taxon>Magnoliopsida</taxon>
        <taxon>eudicotyledons</taxon>
        <taxon>Gunneridae</taxon>
        <taxon>Pentapetalae</taxon>
        <taxon>rosids</taxon>
        <taxon>malvids</taxon>
        <taxon>Malvales</taxon>
        <taxon>Dipterocarpaceae</taxon>
        <taxon>Rubroshorea</taxon>
    </lineage>
</organism>
<dbReference type="AlphaFoldDB" id="A0AAV5J574"/>
<proteinExistence type="predicted"/>
<evidence type="ECO:0000313" key="1">
    <source>
        <dbReference type="EMBL" id="GKV06150.1"/>
    </source>
</evidence>
<protein>
    <submittedName>
        <fullName evidence="1">Uncharacterized protein</fullName>
    </submittedName>
</protein>
<reference evidence="1 2" key="1">
    <citation type="journal article" date="2021" name="Commun. Biol.">
        <title>The genome of Shorea leprosula (Dipterocarpaceae) highlights the ecological relevance of drought in aseasonal tropical rainforests.</title>
        <authorList>
            <person name="Ng K.K.S."/>
            <person name="Kobayashi M.J."/>
            <person name="Fawcett J.A."/>
            <person name="Hatakeyama M."/>
            <person name="Paape T."/>
            <person name="Ng C.H."/>
            <person name="Ang C.C."/>
            <person name="Tnah L.H."/>
            <person name="Lee C.T."/>
            <person name="Nishiyama T."/>
            <person name="Sese J."/>
            <person name="O'Brien M.J."/>
            <person name="Copetti D."/>
            <person name="Mohd Noor M.I."/>
            <person name="Ong R.C."/>
            <person name="Putra M."/>
            <person name="Sireger I.Z."/>
            <person name="Indrioko S."/>
            <person name="Kosugi Y."/>
            <person name="Izuno A."/>
            <person name="Isagi Y."/>
            <person name="Lee S.L."/>
            <person name="Shimizu K.K."/>
        </authorList>
    </citation>
    <scope>NUCLEOTIDE SEQUENCE [LARGE SCALE GENOMIC DNA]</scope>
    <source>
        <strain evidence="1">214</strain>
    </source>
</reference>
<dbReference type="EMBL" id="BPVZ01000024">
    <property type="protein sequence ID" value="GKV06150.1"/>
    <property type="molecule type" value="Genomic_DNA"/>
</dbReference>
<dbReference type="Proteomes" id="UP001054252">
    <property type="component" value="Unassembled WGS sequence"/>
</dbReference>
<comment type="caution">
    <text evidence="1">The sequence shown here is derived from an EMBL/GenBank/DDBJ whole genome shotgun (WGS) entry which is preliminary data.</text>
</comment>
<accession>A0AAV5J574</accession>
<name>A0AAV5J574_9ROSI</name>
<evidence type="ECO:0000313" key="2">
    <source>
        <dbReference type="Proteomes" id="UP001054252"/>
    </source>
</evidence>
<keyword evidence="2" id="KW-1185">Reference proteome</keyword>
<gene>
    <name evidence="1" type="ORF">SLEP1_g18074</name>
</gene>